<dbReference type="GO" id="GO:0006508">
    <property type="term" value="P:proteolysis"/>
    <property type="evidence" value="ECO:0007669"/>
    <property type="project" value="UniProtKB-KW"/>
</dbReference>
<name>A0A7I8D2P6_9FIRM</name>
<dbReference type="KEGG" id="sman:C12CBH8_17050"/>
<feature type="transmembrane region" description="Helical" evidence="9">
    <location>
        <begin position="58"/>
        <end position="77"/>
    </location>
</feature>
<protein>
    <recommendedName>
        <fullName evidence="9">Lipoprotein signal peptidase</fullName>
        <ecNumber evidence="9">3.4.23.36</ecNumber>
    </recommendedName>
    <alternativeName>
        <fullName evidence="9">Prolipoprotein signal peptidase</fullName>
    </alternativeName>
    <alternativeName>
        <fullName evidence="9">Signal peptidase II</fullName>
        <shortName evidence="9">SPase II</shortName>
    </alternativeName>
</protein>
<dbReference type="EC" id="3.4.23.36" evidence="9"/>
<dbReference type="PANTHER" id="PTHR33695">
    <property type="entry name" value="LIPOPROTEIN SIGNAL PEPTIDASE"/>
    <property type="match status" value="1"/>
</dbReference>
<evidence type="ECO:0000256" key="9">
    <source>
        <dbReference type="HAMAP-Rule" id="MF_00161"/>
    </source>
</evidence>
<feature type="transmembrane region" description="Helical" evidence="9">
    <location>
        <begin position="121"/>
        <end position="151"/>
    </location>
</feature>
<keyword evidence="12" id="KW-0449">Lipoprotein</keyword>
<comment type="catalytic activity">
    <reaction evidence="9 10">
        <text>Release of signal peptides from bacterial membrane prolipoproteins. Hydrolyzes -Xaa-Yaa-Zaa-|-(S,diacylglyceryl)Cys-, in which Xaa is hydrophobic (preferably Leu), and Yaa (Ala or Ser) and Zaa (Gly or Ala) have small, neutral side chains.</text>
        <dbReference type="EC" id="3.4.23.36"/>
    </reaction>
</comment>
<keyword evidence="4 9" id="KW-0812">Transmembrane</keyword>
<accession>A0A7I8D2P6</accession>
<organism evidence="12 13">
    <name type="scientific">Solibaculum mannosilyticum</name>
    <dbReference type="NCBI Taxonomy" id="2780922"/>
    <lineage>
        <taxon>Bacteria</taxon>
        <taxon>Bacillati</taxon>
        <taxon>Bacillota</taxon>
        <taxon>Clostridia</taxon>
        <taxon>Eubacteriales</taxon>
        <taxon>Oscillospiraceae</taxon>
        <taxon>Solibaculum</taxon>
    </lineage>
</organism>
<keyword evidence="6 9" id="KW-0378">Hydrolase</keyword>
<feature type="transmembrane region" description="Helical" evidence="9">
    <location>
        <begin position="84"/>
        <end position="101"/>
    </location>
</feature>
<gene>
    <name evidence="9 12" type="primary">lspA</name>
    <name evidence="12" type="ORF">C12CBH8_17050</name>
</gene>
<reference evidence="13" key="1">
    <citation type="submission" date="2020-07" db="EMBL/GenBank/DDBJ databases">
        <title>Complete genome sequencing of Clostridia bacterium strain 12CBH8.</title>
        <authorList>
            <person name="Sakamoto M."/>
            <person name="Murakami T."/>
            <person name="Mori H."/>
        </authorList>
    </citation>
    <scope>NUCLEOTIDE SEQUENCE [LARGE SCALE GENOMIC DNA]</scope>
    <source>
        <strain evidence="13">12CBH8</strain>
    </source>
</reference>
<keyword evidence="8 9" id="KW-0472">Membrane</keyword>
<dbReference type="InterPro" id="IPR001872">
    <property type="entry name" value="Peptidase_A8"/>
</dbReference>
<dbReference type="EMBL" id="AP023321">
    <property type="protein sequence ID" value="BCI61066.1"/>
    <property type="molecule type" value="Genomic_DNA"/>
</dbReference>
<evidence type="ECO:0000256" key="10">
    <source>
        <dbReference type="RuleBase" id="RU000594"/>
    </source>
</evidence>
<feature type="active site" evidence="9">
    <location>
        <position position="111"/>
    </location>
</feature>
<dbReference type="PRINTS" id="PR00781">
    <property type="entry name" value="LIPOSIGPTASE"/>
</dbReference>
<dbReference type="GO" id="GO:0004190">
    <property type="term" value="F:aspartic-type endopeptidase activity"/>
    <property type="evidence" value="ECO:0007669"/>
    <property type="project" value="UniProtKB-UniRule"/>
</dbReference>
<comment type="similarity">
    <text evidence="1 9 11">Belongs to the peptidase A8 family.</text>
</comment>
<evidence type="ECO:0000313" key="12">
    <source>
        <dbReference type="EMBL" id="BCI61066.1"/>
    </source>
</evidence>
<dbReference type="UniPathway" id="UPA00665"/>
<dbReference type="Pfam" id="PF01252">
    <property type="entry name" value="Peptidase_A8"/>
    <property type="match status" value="1"/>
</dbReference>
<evidence type="ECO:0000256" key="5">
    <source>
        <dbReference type="ARBA" id="ARBA00022750"/>
    </source>
</evidence>
<evidence type="ECO:0000256" key="4">
    <source>
        <dbReference type="ARBA" id="ARBA00022692"/>
    </source>
</evidence>
<proteinExistence type="inferred from homology"/>
<comment type="caution">
    <text evidence="9">Lacks conserved residue(s) required for the propagation of feature annotation.</text>
</comment>
<evidence type="ECO:0000256" key="11">
    <source>
        <dbReference type="RuleBase" id="RU004181"/>
    </source>
</evidence>
<keyword evidence="7 9" id="KW-1133">Transmembrane helix</keyword>
<evidence type="ECO:0000313" key="13">
    <source>
        <dbReference type="Proteomes" id="UP000593890"/>
    </source>
</evidence>
<comment type="subcellular location">
    <subcellularLocation>
        <location evidence="9">Cell membrane</location>
        <topology evidence="9">Multi-pass membrane protein</topology>
    </subcellularLocation>
</comment>
<evidence type="ECO:0000256" key="7">
    <source>
        <dbReference type="ARBA" id="ARBA00022989"/>
    </source>
</evidence>
<dbReference type="Proteomes" id="UP000593890">
    <property type="component" value="Chromosome"/>
</dbReference>
<evidence type="ECO:0000256" key="1">
    <source>
        <dbReference type="ARBA" id="ARBA00006139"/>
    </source>
</evidence>
<sequence>MLLALLAIVVLVGADQLIKWWAATSLIEQSISVVDGVFELQYLENRGAAFGILQDHRWVFMVLTGVFVLVALYALIFKKFAHPVTKWAVILLCAGGIGNMIDRIVRGFVVDMFYFKLIDFPIFNFADCCVVIGAVLFVLGVILSPGGAILAHKGRRRR</sequence>
<dbReference type="PROSITE" id="PS00855">
    <property type="entry name" value="SPASE_II"/>
    <property type="match status" value="1"/>
</dbReference>
<evidence type="ECO:0000256" key="6">
    <source>
        <dbReference type="ARBA" id="ARBA00022801"/>
    </source>
</evidence>
<keyword evidence="2 9" id="KW-1003">Cell membrane</keyword>
<comment type="function">
    <text evidence="9 10">This protein specifically catalyzes the removal of signal peptides from prolipoproteins.</text>
</comment>
<dbReference type="PANTHER" id="PTHR33695:SF1">
    <property type="entry name" value="LIPOPROTEIN SIGNAL PEPTIDASE"/>
    <property type="match status" value="1"/>
</dbReference>
<keyword evidence="13" id="KW-1185">Reference proteome</keyword>
<keyword evidence="5 9" id="KW-0064">Aspartyl protease</keyword>
<dbReference type="RefSeq" id="WP_246441424.1">
    <property type="nucleotide sequence ID" value="NZ_AP023321.1"/>
</dbReference>
<evidence type="ECO:0000256" key="3">
    <source>
        <dbReference type="ARBA" id="ARBA00022670"/>
    </source>
</evidence>
<keyword evidence="3 9" id="KW-0645">Protease</keyword>
<dbReference type="GO" id="GO:0005886">
    <property type="term" value="C:plasma membrane"/>
    <property type="evidence" value="ECO:0007669"/>
    <property type="project" value="UniProtKB-SubCell"/>
</dbReference>
<evidence type="ECO:0000256" key="2">
    <source>
        <dbReference type="ARBA" id="ARBA00022475"/>
    </source>
</evidence>
<evidence type="ECO:0000256" key="8">
    <source>
        <dbReference type="ARBA" id="ARBA00023136"/>
    </source>
</evidence>
<comment type="pathway">
    <text evidence="9">Protein modification; lipoprotein biosynthesis (signal peptide cleavage).</text>
</comment>
<dbReference type="NCBIfam" id="TIGR00077">
    <property type="entry name" value="lspA"/>
    <property type="match status" value="1"/>
</dbReference>
<dbReference type="HAMAP" id="MF_00161">
    <property type="entry name" value="LspA"/>
    <property type="match status" value="1"/>
</dbReference>
<dbReference type="AlphaFoldDB" id="A0A7I8D2P6"/>
<feature type="active site" evidence="9">
    <location>
        <position position="127"/>
    </location>
</feature>